<comment type="caution">
    <text evidence="1">The sequence shown here is derived from an EMBL/GenBank/DDBJ whole genome shotgun (WGS) entry which is preliminary data.</text>
</comment>
<dbReference type="EMBL" id="AHGT01000099">
    <property type="protein sequence ID" value="ESU35121.1"/>
    <property type="molecule type" value="Genomic_DNA"/>
</dbReference>
<evidence type="ECO:0000313" key="2">
    <source>
        <dbReference type="Proteomes" id="UP000018320"/>
    </source>
</evidence>
<dbReference type="VEuPathDB" id="GiardiaDB:DHA2_153617"/>
<name>V6T8D2_GIAIN</name>
<dbReference type="VEuPathDB" id="GiardiaDB:GL50803_0017045"/>
<reference evidence="1 2" key="2">
    <citation type="journal article" date="2013" name="Genome Biol. Evol.">
        <title>Genome sequencing of Giardia lamblia genotypes A2 and B isolates (DH and GS) and comparative analysis with the genomes of genotypes A1 and E (WB and Pig).</title>
        <authorList>
            <person name="Adam R.D."/>
            <person name="Dahlstrom E.W."/>
            <person name="Martens C.A."/>
            <person name="Bruno D.P."/>
            <person name="Barbian K.D."/>
            <person name="Ricklefs S.M."/>
            <person name="Hernandez M.M."/>
            <person name="Narla N.P."/>
            <person name="Patel R.B."/>
            <person name="Porcella S.F."/>
            <person name="Nash T.E."/>
        </authorList>
    </citation>
    <scope>NUCLEOTIDE SEQUENCE [LARGE SCALE GENOMIC DNA]</scope>
    <source>
        <strain evidence="1 2">DH</strain>
    </source>
</reference>
<accession>V6T8D2</accession>
<sequence>MILFDILDDFVVIASLHSPKPTILRKHFLSGCPFKSLAYSAKKMHARSIRYGGAGDLPARLRKTLGKFVLFTGACALLNKAPGQTPAPFSYYEYPANSLDIAALGRQYAENPGAVIINKNPAGGSNCVTITSLGKMILGASSLSATAISLSYMRNKHQRAPKDERGVIIYGDLQVGHAPGLASPSCLRGLRVPIVPAIDIFTRLIRNTVLISTEKLPTRENVLSPSSRIVVNGVDTHFNSLAYLWKESFKQLQSSMGSAFPEVVTNYPVRVYDCIVSPEDACNWILALLSSCGPESIINGSAEPSLKFTLAPETSRQLRAPTLAVLFRMAAKMPHKLLTSPHTGRCFQDSLLFIVVHDTSYEAFLYEY</sequence>
<dbReference type="AlphaFoldDB" id="V6T8D2"/>
<proteinExistence type="predicted"/>
<organism evidence="1 2">
    <name type="scientific">Giardia intestinalis</name>
    <name type="common">Giardia lamblia</name>
    <dbReference type="NCBI Taxonomy" id="5741"/>
    <lineage>
        <taxon>Eukaryota</taxon>
        <taxon>Metamonada</taxon>
        <taxon>Diplomonadida</taxon>
        <taxon>Hexamitidae</taxon>
        <taxon>Giardiinae</taxon>
        <taxon>Giardia</taxon>
    </lineage>
</organism>
<dbReference type="Proteomes" id="UP000018320">
    <property type="component" value="Unassembled WGS sequence"/>
</dbReference>
<evidence type="ECO:0000313" key="1">
    <source>
        <dbReference type="EMBL" id="ESU35121.1"/>
    </source>
</evidence>
<reference evidence="2" key="1">
    <citation type="submission" date="2012-02" db="EMBL/GenBank/DDBJ databases">
        <title>Genome sequencing of Giardia lamblia Genotypes A2 and B isolates (DH and GS) and comparative analysis with the genomes of Genotypes A1 and E (WB and Pig).</title>
        <authorList>
            <person name="Adam R."/>
            <person name="Dahlstrom E."/>
            <person name="Martens C."/>
            <person name="Bruno D."/>
            <person name="Barbian K."/>
            <person name="Porcella S.F."/>
            <person name="Nash T."/>
        </authorList>
    </citation>
    <scope>NUCLEOTIDE SEQUENCE</scope>
    <source>
        <strain evidence="2">DH</strain>
    </source>
</reference>
<gene>
    <name evidence="1" type="ORF">DHA2_153617</name>
</gene>
<dbReference type="VEuPathDB" id="GiardiaDB:QR46_4268"/>
<protein>
    <submittedName>
        <fullName evidence="1">Uncharacterized protein</fullName>
    </submittedName>
</protein>
<dbReference type="VEuPathDB" id="GiardiaDB:GL50581_3911"/>